<organism evidence="1">
    <name type="scientific">marine metagenome</name>
    <dbReference type="NCBI Taxonomy" id="408172"/>
    <lineage>
        <taxon>unclassified sequences</taxon>
        <taxon>metagenomes</taxon>
        <taxon>ecological metagenomes</taxon>
    </lineage>
</organism>
<dbReference type="InterPro" id="IPR016039">
    <property type="entry name" value="Thiolase-like"/>
</dbReference>
<evidence type="ECO:0000313" key="1">
    <source>
        <dbReference type="EMBL" id="SVA35462.1"/>
    </source>
</evidence>
<protein>
    <recommendedName>
        <fullName evidence="2">Beta-ketoacyl synthase N-terminal domain-containing protein</fullName>
    </recommendedName>
</protein>
<gene>
    <name evidence="1" type="ORF">METZ01_LOCUS88316</name>
</gene>
<accession>A0A381V536</accession>
<dbReference type="GO" id="GO:0016746">
    <property type="term" value="F:acyltransferase activity"/>
    <property type="evidence" value="ECO:0007669"/>
    <property type="project" value="InterPro"/>
</dbReference>
<evidence type="ECO:0008006" key="2">
    <source>
        <dbReference type="Google" id="ProtNLM"/>
    </source>
</evidence>
<reference evidence="1" key="1">
    <citation type="submission" date="2018-05" db="EMBL/GenBank/DDBJ databases">
        <authorList>
            <person name="Lanie J.A."/>
            <person name="Ng W.-L."/>
            <person name="Kazmierczak K.M."/>
            <person name="Andrzejewski T.M."/>
            <person name="Davidsen T.M."/>
            <person name="Wayne K.J."/>
            <person name="Tettelin H."/>
            <person name="Glass J.I."/>
            <person name="Rusch D."/>
            <person name="Podicherti R."/>
            <person name="Tsui H.-C.T."/>
            <person name="Winkler M.E."/>
        </authorList>
    </citation>
    <scope>NUCLEOTIDE SEQUENCE</scope>
</reference>
<sequence>MATGVKMGVTTAIVALRKAQIKVPDAIIIGTGMGCIEDSEKFLDDIINDDEQYLTPTLFIKSTHNTVGAQIALSINCKGYN</sequence>
<dbReference type="AlphaFoldDB" id="A0A381V536"/>
<dbReference type="SUPFAM" id="SSF53901">
    <property type="entry name" value="Thiolase-like"/>
    <property type="match status" value="1"/>
</dbReference>
<feature type="non-terminal residue" evidence="1">
    <location>
        <position position="81"/>
    </location>
</feature>
<dbReference type="EMBL" id="UINC01007870">
    <property type="protein sequence ID" value="SVA35462.1"/>
    <property type="molecule type" value="Genomic_DNA"/>
</dbReference>
<proteinExistence type="predicted"/>
<name>A0A381V536_9ZZZZ</name>